<sequence>MAKLSINKSYKVAFVSAFSLFLSNVHATAIEGVGTYTSVGNYTNCPSYCNGSSRSSDYNDDEGQTESYTSLGVNGYGSGQAYSSFVSDSFLPLLRVETSAIAHSSTSATAFAVQNFTNTGTETKTVDLNVNLHGSVSDNESGYANNYLGASIAVLSGTSLDWYPSYATLVYEIGQPLLSPMSLYISDGLDVNVFDTISFDIEAGESFFIVSNMLAGAQNGYADAWSTLSMSFLDGSNLEAALQVATSPVDVPEPETLFLLGLGLIGLLFKKQNK</sequence>
<protein>
    <submittedName>
        <fullName evidence="3">PEP-CTERM sorting domain-containing protein</fullName>
    </submittedName>
</protein>
<proteinExistence type="predicted"/>
<evidence type="ECO:0000256" key="1">
    <source>
        <dbReference type="SAM" id="SignalP"/>
    </source>
</evidence>
<keyword evidence="4" id="KW-1185">Reference proteome</keyword>
<dbReference type="NCBIfam" id="TIGR02595">
    <property type="entry name" value="PEP_CTERM"/>
    <property type="match status" value="1"/>
</dbReference>
<evidence type="ECO:0000313" key="3">
    <source>
        <dbReference type="EMBL" id="MEL0658799.1"/>
    </source>
</evidence>
<name>A0ABU9HA83_9GAMM</name>
<organism evidence="3 4">
    <name type="scientific">Psychromonas arctica</name>
    <dbReference type="NCBI Taxonomy" id="168275"/>
    <lineage>
        <taxon>Bacteria</taxon>
        <taxon>Pseudomonadati</taxon>
        <taxon>Pseudomonadota</taxon>
        <taxon>Gammaproteobacteria</taxon>
        <taxon>Alteromonadales</taxon>
        <taxon>Psychromonadaceae</taxon>
        <taxon>Psychromonas</taxon>
    </lineage>
</organism>
<accession>A0ABU9HA83</accession>
<evidence type="ECO:0000259" key="2">
    <source>
        <dbReference type="Pfam" id="PF07589"/>
    </source>
</evidence>
<feature type="domain" description="Ice-binding protein C-terminal" evidence="2">
    <location>
        <begin position="250"/>
        <end position="270"/>
    </location>
</feature>
<comment type="caution">
    <text evidence="3">The sequence shown here is derived from an EMBL/GenBank/DDBJ whole genome shotgun (WGS) entry which is preliminary data.</text>
</comment>
<dbReference type="RefSeq" id="WP_341627428.1">
    <property type="nucleotide sequence ID" value="NZ_JBAKBA010000011.1"/>
</dbReference>
<dbReference type="EMBL" id="JBAKBA010000011">
    <property type="protein sequence ID" value="MEL0658799.1"/>
    <property type="molecule type" value="Genomic_DNA"/>
</dbReference>
<gene>
    <name evidence="3" type="ORF">V6255_06540</name>
</gene>
<feature type="signal peptide" evidence="1">
    <location>
        <begin position="1"/>
        <end position="27"/>
    </location>
</feature>
<dbReference type="Proteomes" id="UP001366060">
    <property type="component" value="Unassembled WGS sequence"/>
</dbReference>
<dbReference type="InterPro" id="IPR013424">
    <property type="entry name" value="Ice-binding_C"/>
</dbReference>
<evidence type="ECO:0000313" key="4">
    <source>
        <dbReference type="Proteomes" id="UP001366060"/>
    </source>
</evidence>
<reference evidence="3 4" key="1">
    <citation type="submission" date="2024-02" db="EMBL/GenBank/DDBJ databases">
        <title>Bacteria isolated from the canopy kelp, Nereocystis luetkeana.</title>
        <authorList>
            <person name="Pfister C.A."/>
            <person name="Younker I.T."/>
            <person name="Light S.H."/>
        </authorList>
    </citation>
    <scope>NUCLEOTIDE SEQUENCE [LARGE SCALE GENOMIC DNA]</scope>
    <source>
        <strain evidence="3 4">TI.2.07</strain>
    </source>
</reference>
<dbReference type="Pfam" id="PF07589">
    <property type="entry name" value="PEP-CTERM"/>
    <property type="match status" value="1"/>
</dbReference>
<feature type="chain" id="PRO_5045177190" evidence="1">
    <location>
        <begin position="28"/>
        <end position="274"/>
    </location>
</feature>
<keyword evidence="1" id="KW-0732">Signal</keyword>